<keyword evidence="1" id="KW-0472">Membrane</keyword>
<evidence type="ECO:0000256" key="1">
    <source>
        <dbReference type="SAM" id="Phobius"/>
    </source>
</evidence>
<dbReference type="AlphaFoldDB" id="A0A224Y5H1"/>
<organism evidence="2">
    <name type="scientific">Rhipicephalus zambeziensis</name>
    <dbReference type="NCBI Taxonomy" id="60191"/>
    <lineage>
        <taxon>Eukaryota</taxon>
        <taxon>Metazoa</taxon>
        <taxon>Ecdysozoa</taxon>
        <taxon>Arthropoda</taxon>
        <taxon>Chelicerata</taxon>
        <taxon>Arachnida</taxon>
        <taxon>Acari</taxon>
        <taxon>Parasitiformes</taxon>
        <taxon>Ixodida</taxon>
        <taxon>Ixodoidea</taxon>
        <taxon>Ixodidae</taxon>
        <taxon>Rhipicephalinae</taxon>
        <taxon>Rhipicephalus</taxon>
        <taxon>Rhipicephalus</taxon>
    </lineage>
</organism>
<dbReference type="EMBL" id="GFPF01001662">
    <property type="protein sequence ID" value="MAA12808.1"/>
    <property type="molecule type" value="Transcribed_RNA"/>
</dbReference>
<proteinExistence type="predicted"/>
<feature type="transmembrane region" description="Helical" evidence="1">
    <location>
        <begin position="38"/>
        <end position="59"/>
    </location>
</feature>
<reference evidence="2" key="1">
    <citation type="journal article" date="2017" name="Parasit. Vectors">
        <title>Sialotranscriptomics of Rhipicephalus zambeziensis reveals intricate expression profiles of secretory proteins and suggests tight temporal transcriptional regulation during blood-feeding.</title>
        <authorList>
            <person name="de Castro M.H."/>
            <person name="de Klerk D."/>
            <person name="Pienaar R."/>
            <person name="Rees D.J.G."/>
            <person name="Mans B.J."/>
        </authorList>
    </citation>
    <scope>NUCLEOTIDE SEQUENCE</scope>
    <source>
        <tissue evidence="2">Salivary glands</tissue>
    </source>
</reference>
<protein>
    <submittedName>
        <fullName evidence="2">Uncharacterized protein</fullName>
    </submittedName>
</protein>
<keyword evidence="1" id="KW-1133">Transmembrane helix</keyword>
<name>A0A224Y5H1_9ACAR</name>
<keyword evidence="1" id="KW-0812">Transmembrane</keyword>
<evidence type="ECO:0000313" key="2">
    <source>
        <dbReference type="EMBL" id="MAA12808.1"/>
    </source>
</evidence>
<accession>A0A224Y5H1</accession>
<sequence>MEGKDKCSSVHMTCSHLLLSLMRCGCHCLVLKAYFNVAIALNLHICSFFVFFISVYFIVHASLYSFLRRTFFKFLLLHIYSIFTRTFPQM</sequence>